<evidence type="ECO:0000313" key="2">
    <source>
        <dbReference type="EMBL" id="MFL9886786.1"/>
    </source>
</evidence>
<dbReference type="RefSeq" id="WP_408330540.1">
    <property type="nucleotide sequence ID" value="NZ_JAQQFH010000015.1"/>
</dbReference>
<sequence length="162" mass="17103">MQSVTPSTQPSIQQTQNRTVRHVNAPGGSGRNPPSVKVNSAGGGGPNAPSLTPIFNKAAQKQLPQVKNAFNKAAQSTTQRAKTNAPTARPTPPKLGPGTMSNNGPQKFDIAASRDAKRQVVAKSLANAQKTAQTRTQAHTQKQGLSNTPSIKQNFNKHSRGH</sequence>
<keyword evidence="3" id="KW-1185">Reference proteome</keyword>
<accession>A0ABW8ZX45</accession>
<dbReference type="Proteomes" id="UP001629249">
    <property type="component" value="Unassembled WGS sequence"/>
</dbReference>
<protein>
    <submittedName>
        <fullName evidence="2">Uncharacterized protein</fullName>
    </submittedName>
</protein>
<feature type="compositionally biased region" description="Polar residues" evidence="1">
    <location>
        <begin position="73"/>
        <end position="86"/>
    </location>
</feature>
<organism evidence="2 3">
    <name type="scientific">Paraburkholderia agricolaris</name>
    <dbReference type="NCBI Taxonomy" id="2152888"/>
    <lineage>
        <taxon>Bacteria</taxon>
        <taxon>Pseudomonadati</taxon>
        <taxon>Pseudomonadota</taxon>
        <taxon>Betaproteobacteria</taxon>
        <taxon>Burkholderiales</taxon>
        <taxon>Burkholderiaceae</taxon>
        <taxon>Paraburkholderia</taxon>
    </lineage>
</organism>
<feature type="region of interest" description="Disordered" evidence="1">
    <location>
        <begin position="126"/>
        <end position="162"/>
    </location>
</feature>
<feature type="compositionally biased region" description="Polar residues" evidence="1">
    <location>
        <begin position="126"/>
        <end position="154"/>
    </location>
</feature>
<proteinExistence type="predicted"/>
<feature type="region of interest" description="Disordered" evidence="1">
    <location>
        <begin position="71"/>
        <end position="107"/>
    </location>
</feature>
<evidence type="ECO:0000256" key="1">
    <source>
        <dbReference type="SAM" id="MobiDB-lite"/>
    </source>
</evidence>
<dbReference type="EMBL" id="JAQQFN010000023">
    <property type="protein sequence ID" value="MFL9886786.1"/>
    <property type="molecule type" value="Genomic_DNA"/>
</dbReference>
<name>A0ABW8ZX45_9BURK</name>
<gene>
    <name evidence="2" type="ORF">PQR66_27355</name>
</gene>
<comment type="caution">
    <text evidence="2">The sequence shown here is derived from an EMBL/GenBank/DDBJ whole genome shotgun (WGS) entry which is preliminary data.</text>
</comment>
<feature type="compositionally biased region" description="Low complexity" evidence="1">
    <location>
        <begin position="1"/>
        <end position="16"/>
    </location>
</feature>
<feature type="region of interest" description="Disordered" evidence="1">
    <location>
        <begin position="1"/>
        <end position="55"/>
    </location>
</feature>
<reference evidence="2 3" key="1">
    <citation type="journal article" date="2024" name="Chem. Sci.">
        <title>Discovery of megapolipeptins by genome mining of a Burkholderiales bacteria collection.</title>
        <authorList>
            <person name="Paulo B.S."/>
            <person name="Recchia M.J.J."/>
            <person name="Lee S."/>
            <person name="Fergusson C.H."/>
            <person name="Romanowski S.B."/>
            <person name="Hernandez A."/>
            <person name="Krull N."/>
            <person name="Liu D.Y."/>
            <person name="Cavanagh H."/>
            <person name="Bos A."/>
            <person name="Gray C.A."/>
            <person name="Murphy B.T."/>
            <person name="Linington R.G."/>
            <person name="Eustaquio A.S."/>
        </authorList>
    </citation>
    <scope>NUCLEOTIDE SEQUENCE [LARGE SCALE GENOMIC DNA]</scope>
    <source>
        <strain evidence="2 3">RL16-012-BIC-B</strain>
    </source>
</reference>
<evidence type="ECO:0000313" key="3">
    <source>
        <dbReference type="Proteomes" id="UP001629249"/>
    </source>
</evidence>